<dbReference type="Pfam" id="PF01656">
    <property type="entry name" value="CbiA"/>
    <property type="match status" value="1"/>
</dbReference>
<dbReference type="CDD" id="cd02042">
    <property type="entry name" value="ParAB_family"/>
    <property type="match status" value="1"/>
</dbReference>
<gene>
    <name evidence="2" type="ORF">LCGC14_2007320</name>
</gene>
<sequence>MPILVVGGIKGGSGKSTLASNLAVLRSRSGKRVLLVDADEQRSISDWSEHRESLGVNTPWTTVNLLGASVRTQLLKMAKDYDDVIVDTGGRDTTSQRSALTVAQFFLVPFQPRSLDVWTIGKVSALLNEIKSINPKLKAFSVVNRGDSQGSDNEGAADILKESEELTHLSCIIGQRKAFSNATAEGLGVIELKVKDKKAISEIELLCSILFKT</sequence>
<feature type="domain" description="CobQ/CobB/MinD/ParA nucleotide binding" evidence="1">
    <location>
        <begin position="5"/>
        <end position="187"/>
    </location>
</feature>
<evidence type="ECO:0000259" key="1">
    <source>
        <dbReference type="Pfam" id="PF01656"/>
    </source>
</evidence>
<dbReference type="PANTHER" id="PTHR13696:SF96">
    <property type="entry name" value="COBQ_COBB_MIND_PARA NUCLEOTIDE BINDING DOMAIN-CONTAINING PROTEIN"/>
    <property type="match status" value="1"/>
</dbReference>
<comment type="caution">
    <text evidence="2">The sequence shown here is derived from an EMBL/GenBank/DDBJ whole genome shotgun (WGS) entry which is preliminary data.</text>
</comment>
<reference evidence="2" key="1">
    <citation type="journal article" date="2015" name="Nature">
        <title>Complex archaea that bridge the gap between prokaryotes and eukaryotes.</title>
        <authorList>
            <person name="Spang A."/>
            <person name="Saw J.H."/>
            <person name="Jorgensen S.L."/>
            <person name="Zaremba-Niedzwiedzka K."/>
            <person name="Martijn J."/>
            <person name="Lind A.E."/>
            <person name="van Eijk R."/>
            <person name="Schleper C."/>
            <person name="Guy L."/>
            <person name="Ettema T.J."/>
        </authorList>
    </citation>
    <scope>NUCLEOTIDE SEQUENCE</scope>
</reference>
<dbReference type="AlphaFoldDB" id="A0A0F9FNW6"/>
<name>A0A0F9FNW6_9ZZZZ</name>
<evidence type="ECO:0000313" key="2">
    <source>
        <dbReference type="EMBL" id="KKL80181.1"/>
    </source>
</evidence>
<dbReference type="Gene3D" id="3.40.50.300">
    <property type="entry name" value="P-loop containing nucleotide triphosphate hydrolases"/>
    <property type="match status" value="1"/>
</dbReference>
<dbReference type="InterPro" id="IPR027417">
    <property type="entry name" value="P-loop_NTPase"/>
</dbReference>
<dbReference type="InterPro" id="IPR002586">
    <property type="entry name" value="CobQ/CobB/MinD/ParA_Nub-bd_dom"/>
</dbReference>
<dbReference type="SUPFAM" id="SSF52540">
    <property type="entry name" value="P-loop containing nucleoside triphosphate hydrolases"/>
    <property type="match status" value="1"/>
</dbReference>
<protein>
    <recommendedName>
        <fullName evidence="1">CobQ/CobB/MinD/ParA nucleotide binding domain-containing protein</fullName>
    </recommendedName>
</protein>
<dbReference type="InterPro" id="IPR050678">
    <property type="entry name" value="DNA_Partitioning_ATPase"/>
</dbReference>
<dbReference type="PANTHER" id="PTHR13696">
    <property type="entry name" value="P-LOOP CONTAINING NUCLEOSIDE TRIPHOSPHATE HYDROLASE"/>
    <property type="match status" value="1"/>
</dbReference>
<organism evidence="2">
    <name type="scientific">marine sediment metagenome</name>
    <dbReference type="NCBI Taxonomy" id="412755"/>
    <lineage>
        <taxon>unclassified sequences</taxon>
        <taxon>metagenomes</taxon>
        <taxon>ecological metagenomes</taxon>
    </lineage>
</organism>
<dbReference type="EMBL" id="LAZR01022931">
    <property type="protein sequence ID" value="KKL80181.1"/>
    <property type="molecule type" value="Genomic_DNA"/>
</dbReference>
<accession>A0A0F9FNW6</accession>
<dbReference type="PIRSF" id="PIRSF009320">
    <property type="entry name" value="Nuc_binding_HP_1000"/>
    <property type="match status" value="1"/>
</dbReference>
<proteinExistence type="predicted"/>